<evidence type="ECO:0000313" key="3">
    <source>
        <dbReference type="Proteomes" id="UP001152795"/>
    </source>
</evidence>
<sequence>MVPRKPGDTVDFAPFVVGIITALKQYHVETTHQFLACLGQYVRSSVDSAASGKAAEFPDEVVNALAFFEDFLHYSKLSKKVAEEHVPMYLLDQFRQQMA</sequence>
<dbReference type="Proteomes" id="UP001152795">
    <property type="component" value="Unassembled WGS sequence"/>
</dbReference>
<dbReference type="OrthoDB" id="565118at2759"/>
<comment type="caution">
    <text evidence="2">The sequence shown here is derived from an EMBL/GenBank/DDBJ whole genome shotgun (WGS) entry which is preliminary data.</text>
</comment>
<evidence type="ECO:0000313" key="2">
    <source>
        <dbReference type="EMBL" id="CAB4000091.1"/>
    </source>
</evidence>
<protein>
    <submittedName>
        <fullName evidence="2">WASH complex subunit strumpellin</fullName>
    </submittedName>
</protein>
<evidence type="ECO:0000256" key="1">
    <source>
        <dbReference type="ARBA" id="ARBA00006224"/>
    </source>
</evidence>
<dbReference type="InterPro" id="IPR019393">
    <property type="entry name" value="WASH_strumpellin"/>
</dbReference>
<dbReference type="PANTHER" id="PTHR15691:SF6">
    <property type="entry name" value="WASH COMPLEX SUBUNIT 5"/>
    <property type="match status" value="1"/>
</dbReference>
<dbReference type="GO" id="GO:0071203">
    <property type="term" value="C:WASH complex"/>
    <property type="evidence" value="ECO:0007669"/>
    <property type="project" value="InterPro"/>
</dbReference>
<dbReference type="Pfam" id="PF10266">
    <property type="entry name" value="Strumpellin"/>
    <property type="match status" value="1"/>
</dbReference>
<accession>A0A7D9E522</accession>
<dbReference type="AlphaFoldDB" id="A0A7D9E522"/>
<proteinExistence type="inferred from homology"/>
<keyword evidence="3" id="KW-1185">Reference proteome</keyword>
<dbReference type="EMBL" id="CACRXK020003753">
    <property type="protein sequence ID" value="CAB4000091.1"/>
    <property type="molecule type" value="Genomic_DNA"/>
</dbReference>
<dbReference type="GO" id="GO:0005768">
    <property type="term" value="C:endosome"/>
    <property type="evidence" value="ECO:0007669"/>
    <property type="project" value="TreeGrafter"/>
</dbReference>
<dbReference type="GO" id="GO:0007032">
    <property type="term" value="P:endosome organization"/>
    <property type="evidence" value="ECO:0007669"/>
    <property type="project" value="TreeGrafter"/>
</dbReference>
<comment type="similarity">
    <text evidence="1">Belongs to the strumpellin family.</text>
</comment>
<reference evidence="2" key="1">
    <citation type="submission" date="2020-04" db="EMBL/GenBank/DDBJ databases">
        <authorList>
            <person name="Alioto T."/>
            <person name="Alioto T."/>
            <person name="Gomez Garrido J."/>
        </authorList>
    </citation>
    <scope>NUCLEOTIDE SEQUENCE</scope>
    <source>
        <strain evidence="2">A484AB</strain>
    </source>
</reference>
<dbReference type="PANTHER" id="PTHR15691">
    <property type="entry name" value="WASH COMPLEX SUBUNIT 5"/>
    <property type="match status" value="1"/>
</dbReference>
<dbReference type="GO" id="GO:0140285">
    <property type="term" value="P:endosome fission"/>
    <property type="evidence" value="ECO:0007669"/>
    <property type="project" value="TreeGrafter"/>
</dbReference>
<name>A0A7D9E522_PARCT</name>
<dbReference type="GO" id="GO:0030041">
    <property type="term" value="P:actin filament polymerization"/>
    <property type="evidence" value="ECO:0007669"/>
    <property type="project" value="TreeGrafter"/>
</dbReference>
<dbReference type="GO" id="GO:0051125">
    <property type="term" value="P:regulation of actin nucleation"/>
    <property type="evidence" value="ECO:0007669"/>
    <property type="project" value="TreeGrafter"/>
</dbReference>
<gene>
    <name evidence="2" type="ORF">PACLA_8A070277</name>
</gene>
<organism evidence="2 3">
    <name type="scientific">Paramuricea clavata</name>
    <name type="common">Red gorgonian</name>
    <name type="synonym">Violescent sea-whip</name>
    <dbReference type="NCBI Taxonomy" id="317549"/>
    <lineage>
        <taxon>Eukaryota</taxon>
        <taxon>Metazoa</taxon>
        <taxon>Cnidaria</taxon>
        <taxon>Anthozoa</taxon>
        <taxon>Octocorallia</taxon>
        <taxon>Malacalcyonacea</taxon>
        <taxon>Plexauridae</taxon>
        <taxon>Paramuricea</taxon>
    </lineage>
</organism>